<evidence type="ECO:0000313" key="4">
    <source>
        <dbReference type="EMBL" id="AWV55763.1"/>
    </source>
</evidence>
<dbReference type="SUPFAM" id="SSF55797">
    <property type="entry name" value="PR-1-like"/>
    <property type="match status" value="1"/>
</dbReference>
<dbReference type="Gene3D" id="3.40.33.10">
    <property type="entry name" value="CAP"/>
    <property type="match status" value="1"/>
</dbReference>
<dbReference type="Pfam" id="PF00188">
    <property type="entry name" value="CAP"/>
    <property type="match status" value="1"/>
</dbReference>
<evidence type="ECO:0000256" key="1">
    <source>
        <dbReference type="SAM" id="MobiDB-lite"/>
    </source>
</evidence>
<name>A0A2Z4EK32_TRITD</name>
<feature type="domain" description="SCP" evidence="3">
    <location>
        <begin position="35"/>
        <end position="88"/>
    </location>
</feature>
<feature type="compositionally biased region" description="Polar residues" evidence="1">
    <location>
        <begin position="231"/>
        <end position="249"/>
    </location>
</feature>
<evidence type="ECO:0000259" key="3">
    <source>
        <dbReference type="Pfam" id="PF00188"/>
    </source>
</evidence>
<dbReference type="AlphaFoldDB" id="A0A2Z4EK32"/>
<feature type="chain" id="PRO_5016265699" evidence="2">
    <location>
        <begin position="27"/>
        <end position="289"/>
    </location>
</feature>
<proteinExistence type="predicted"/>
<accession>A0A2Z4EK32</accession>
<protein>
    <submittedName>
        <fullName evidence="4">Truncated pathogenesis-related protein PR1-RK</fullName>
    </submittedName>
</protein>
<sequence>MAAAAASLLLLQCVVTMLAGAATADAQYSAQTFADLQNAARADVGVAPLAWDDTLAGYAQRYAGERKGDCKLVTPTGPMARAYSGATRAVTGRPATRWPCGSRRSSTTTAATARVPREKSALITRRSCGLTPPGSGAPPWPATGTLVRSSFVSTTPEGTCRVSGRMPAAASSTAQRRVHLKISSTSRTRPEPALAWACSRGTARWRPTPKATRRRGRAIAGKSPPADRMARTSSKAAQASAGPSRTPCSPGSERSRSTTAQATRARRGRPAGSTPSLSGPTQPELVARA</sequence>
<dbReference type="EMBL" id="MF776027">
    <property type="protein sequence ID" value="AWV55763.1"/>
    <property type="molecule type" value="Genomic_DNA"/>
</dbReference>
<evidence type="ECO:0000256" key="2">
    <source>
        <dbReference type="SAM" id="SignalP"/>
    </source>
</evidence>
<keyword evidence="2" id="KW-0732">Signal</keyword>
<reference evidence="4" key="1">
    <citation type="journal article" date="2018" name="Plant Mol. Biol. Rep.">
        <title>Molecular cloning and comparative analysis of a PR-1-RK hybrid gene from Triticum urartu, the A-genome progenitor of hexaploid wheat.</title>
        <authorList>
            <person name="Lu S."/>
            <person name="Faris J.D."/>
            <person name="Edwards M.C."/>
        </authorList>
    </citation>
    <scope>NUCLEOTIDE SEQUENCE</scope>
</reference>
<gene>
    <name evidence="4" type="primary">PR1-RK</name>
</gene>
<dbReference type="InterPro" id="IPR014044">
    <property type="entry name" value="CAP_dom"/>
</dbReference>
<feature type="signal peptide" evidence="2">
    <location>
        <begin position="1"/>
        <end position="26"/>
    </location>
</feature>
<organism evidence="4">
    <name type="scientific">Triticum turgidum subsp. durum</name>
    <name type="common">Durum wheat</name>
    <name type="synonym">Triticum durum</name>
    <dbReference type="NCBI Taxonomy" id="4567"/>
    <lineage>
        <taxon>Eukaryota</taxon>
        <taxon>Viridiplantae</taxon>
        <taxon>Streptophyta</taxon>
        <taxon>Embryophyta</taxon>
        <taxon>Tracheophyta</taxon>
        <taxon>Spermatophyta</taxon>
        <taxon>Magnoliopsida</taxon>
        <taxon>Liliopsida</taxon>
        <taxon>Poales</taxon>
        <taxon>Poaceae</taxon>
        <taxon>BOP clade</taxon>
        <taxon>Pooideae</taxon>
        <taxon>Triticodae</taxon>
        <taxon>Triticeae</taxon>
        <taxon>Triticinae</taxon>
        <taxon>Triticum</taxon>
    </lineage>
</organism>
<feature type="region of interest" description="Disordered" evidence="1">
    <location>
        <begin position="156"/>
        <end position="289"/>
    </location>
</feature>
<dbReference type="InterPro" id="IPR035940">
    <property type="entry name" value="CAP_sf"/>
</dbReference>